<keyword evidence="3" id="KW-1185">Reference proteome</keyword>
<dbReference type="EMBL" id="VYYT01000289">
    <property type="protein sequence ID" value="KAK2747478.1"/>
    <property type="molecule type" value="Genomic_DNA"/>
</dbReference>
<dbReference type="AlphaFoldDB" id="A0AAD9Y7W1"/>
<keyword evidence="1" id="KW-0812">Transmembrane</keyword>
<evidence type="ECO:0000256" key="1">
    <source>
        <dbReference type="SAM" id="Phobius"/>
    </source>
</evidence>
<organism evidence="2 3">
    <name type="scientific">Colletotrichum kahawae</name>
    <name type="common">Coffee berry disease fungus</name>
    <dbReference type="NCBI Taxonomy" id="34407"/>
    <lineage>
        <taxon>Eukaryota</taxon>
        <taxon>Fungi</taxon>
        <taxon>Dikarya</taxon>
        <taxon>Ascomycota</taxon>
        <taxon>Pezizomycotina</taxon>
        <taxon>Sordariomycetes</taxon>
        <taxon>Hypocreomycetidae</taxon>
        <taxon>Glomerellales</taxon>
        <taxon>Glomerellaceae</taxon>
        <taxon>Colletotrichum</taxon>
        <taxon>Colletotrichum gloeosporioides species complex</taxon>
    </lineage>
</organism>
<evidence type="ECO:0000313" key="3">
    <source>
        <dbReference type="Proteomes" id="UP001281614"/>
    </source>
</evidence>
<keyword evidence="1" id="KW-1133">Transmembrane helix</keyword>
<feature type="transmembrane region" description="Helical" evidence="1">
    <location>
        <begin position="12"/>
        <end position="30"/>
    </location>
</feature>
<comment type="caution">
    <text evidence="2">The sequence shown here is derived from an EMBL/GenBank/DDBJ whole genome shotgun (WGS) entry which is preliminary data.</text>
</comment>
<evidence type="ECO:0000313" key="2">
    <source>
        <dbReference type="EMBL" id="KAK2747478.1"/>
    </source>
</evidence>
<feature type="transmembrane region" description="Helical" evidence="1">
    <location>
        <begin position="37"/>
        <end position="56"/>
    </location>
</feature>
<protein>
    <submittedName>
        <fullName evidence="2">Uncharacterized protein</fullName>
    </submittedName>
</protein>
<gene>
    <name evidence="2" type="ORF">CKAH01_06655</name>
</gene>
<accession>A0AAD9Y7W1</accession>
<reference evidence="2" key="1">
    <citation type="submission" date="2023-02" db="EMBL/GenBank/DDBJ databases">
        <title>Colletotrichum kahawae CIFC_Que2 genome sequencing and assembly.</title>
        <authorList>
            <person name="Baroncelli R."/>
        </authorList>
    </citation>
    <scope>NUCLEOTIDE SEQUENCE</scope>
    <source>
        <strain evidence="2">CIFC_Que2</strain>
    </source>
</reference>
<dbReference type="Proteomes" id="UP001281614">
    <property type="component" value="Unassembled WGS sequence"/>
</dbReference>
<name>A0AAD9Y7W1_COLKA</name>
<keyword evidence="1" id="KW-0472">Membrane</keyword>
<proteinExistence type="predicted"/>
<sequence length="153" mass="17241">MVAEVPACAALQAQWFSVVWCVWVGMLAVPARACEQCFFAGIPSFFFPCCLVAWVSSGQLPSRMETKRRPSMTGRAETPSRIRTRVDNAFFFQRRPSLTLSLSLSHTRSTPTEINDEEHMVGGCRNVERSLNPACSICVQTCHHRLPYSYIHN</sequence>